<reference evidence="8" key="1">
    <citation type="journal article" date="2015" name="PLoS ONE">
        <title>Complete Genome Sequence of Thermus aquaticus Y51MC23.</title>
        <authorList>
            <person name="Brumm P.J."/>
            <person name="Monsma S."/>
            <person name="Keough B."/>
            <person name="Jasinovica S."/>
            <person name="Ferguson E."/>
            <person name="Schoenfeld T."/>
            <person name="Lodes M."/>
            <person name="Mead D.A."/>
        </authorList>
    </citation>
    <scope>NUCLEOTIDE SEQUENCE [LARGE SCALE GENOMIC DNA]</scope>
    <source>
        <strain evidence="8">BAA-2747 / Y51MC23</strain>
    </source>
</reference>
<proteinExistence type="inferred from homology"/>
<evidence type="ECO:0000256" key="6">
    <source>
        <dbReference type="ARBA" id="ARBA00023163"/>
    </source>
</evidence>
<evidence type="ECO:0000256" key="2">
    <source>
        <dbReference type="ARBA" id="ARBA00022491"/>
    </source>
</evidence>
<dbReference type="InterPro" id="IPR036390">
    <property type="entry name" value="WH_DNA-bd_sf"/>
</dbReference>
<evidence type="ECO:0000313" key="8">
    <source>
        <dbReference type="Proteomes" id="UP000058660"/>
    </source>
</evidence>
<dbReference type="EMBL" id="CP010822">
    <property type="protein sequence ID" value="ALJ91234.1"/>
    <property type="molecule type" value="Genomic_DNA"/>
</dbReference>
<organism evidence="7 8">
    <name type="scientific">Thermus aquaticus (strain ATCC BAA-2747 / Y51MC23)</name>
    <dbReference type="NCBI Taxonomy" id="498848"/>
    <lineage>
        <taxon>Bacteria</taxon>
        <taxon>Thermotogati</taxon>
        <taxon>Deinococcota</taxon>
        <taxon>Deinococci</taxon>
        <taxon>Thermales</taxon>
        <taxon>Thermaceae</taxon>
        <taxon>Thermus</taxon>
    </lineage>
</organism>
<dbReference type="Pfam" id="PF01475">
    <property type="entry name" value="FUR"/>
    <property type="match status" value="1"/>
</dbReference>
<name>A0ABN4II17_THEA5</name>
<keyword evidence="8" id="KW-1185">Reference proteome</keyword>
<keyword evidence="3" id="KW-0862">Zinc</keyword>
<dbReference type="InterPro" id="IPR002481">
    <property type="entry name" value="FUR"/>
</dbReference>
<protein>
    <submittedName>
        <fullName evidence="7">Peroxide stress regulator / Ferric uptake regulation protein</fullName>
    </submittedName>
</protein>
<evidence type="ECO:0000256" key="3">
    <source>
        <dbReference type="ARBA" id="ARBA00022833"/>
    </source>
</evidence>
<dbReference type="CDD" id="cd07153">
    <property type="entry name" value="Fur_like"/>
    <property type="match status" value="1"/>
</dbReference>
<keyword evidence="6" id="KW-0804">Transcription</keyword>
<sequence>MKSASQVCYPWGMERSTRQRRAIREVFLETDRPLSPQEVLELARKRVPSLGLATVYRTLKGLVEEGFLTPVALPGEPPRYERAGRGHHHHFLCRRCGRVYELFGCDLLESALPPGFQAEGHEVTVYGRCPECYSQAG</sequence>
<comment type="similarity">
    <text evidence="1">Belongs to the Fur family.</text>
</comment>
<keyword evidence="5" id="KW-0238">DNA-binding</keyword>
<evidence type="ECO:0000256" key="4">
    <source>
        <dbReference type="ARBA" id="ARBA00023015"/>
    </source>
</evidence>
<evidence type="ECO:0000313" key="7">
    <source>
        <dbReference type="EMBL" id="ALJ91234.1"/>
    </source>
</evidence>
<evidence type="ECO:0000256" key="5">
    <source>
        <dbReference type="ARBA" id="ARBA00023125"/>
    </source>
</evidence>
<dbReference type="Proteomes" id="UP000058660">
    <property type="component" value="Chromosome"/>
</dbReference>
<dbReference type="InterPro" id="IPR036388">
    <property type="entry name" value="WH-like_DNA-bd_sf"/>
</dbReference>
<keyword evidence="2" id="KW-0678">Repressor</keyword>
<evidence type="ECO:0000256" key="1">
    <source>
        <dbReference type="ARBA" id="ARBA00007957"/>
    </source>
</evidence>
<dbReference type="InterPro" id="IPR043135">
    <property type="entry name" value="Fur_C"/>
</dbReference>
<accession>A0ABN4II17</accession>
<dbReference type="Gene3D" id="1.10.10.10">
    <property type="entry name" value="Winged helix-like DNA-binding domain superfamily/Winged helix DNA-binding domain"/>
    <property type="match status" value="1"/>
</dbReference>
<dbReference type="PANTHER" id="PTHR33202:SF22">
    <property type="entry name" value="HYDROGEN PEROXIDE SENSITIVE REPRESSOR"/>
    <property type="match status" value="1"/>
</dbReference>
<keyword evidence="4" id="KW-0805">Transcription regulation</keyword>
<dbReference type="SUPFAM" id="SSF46785">
    <property type="entry name" value="Winged helix' DNA-binding domain"/>
    <property type="match status" value="1"/>
</dbReference>
<dbReference type="PANTHER" id="PTHR33202">
    <property type="entry name" value="ZINC UPTAKE REGULATION PROTEIN"/>
    <property type="match status" value="1"/>
</dbReference>
<dbReference type="Gene3D" id="3.30.1490.190">
    <property type="match status" value="1"/>
</dbReference>
<gene>
    <name evidence="7" type="ORF">TO73_1391</name>
</gene>